<feature type="domain" description="Aldehyde oxidase/xanthine dehydrogenase a/b hammerhead" evidence="3">
    <location>
        <begin position="218"/>
        <end position="295"/>
    </location>
</feature>
<evidence type="ECO:0000259" key="3">
    <source>
        <dbReference type="SMART" id="SM01008"/>
    </source>
</evidence>
<dbReference type="OrthoDB" id="9767994at2"/>
<dbReference type="InterPro" id="IPR012368">
    <property type="entry name" value="OxRdtase_Mopterin-bd_su_IorB"/>
</dbReference>
<accession>A0A3R9YMT6</accession>
<evidence type="ECO:0000256" key="2">
    <source>
        <dbReference type="SAM" id="SignalP"/>
    </source>
</evidence>
<dbReference type="InterPro" id="IPR052516">
    <property type="entry name" value="N-heterocyclic_Hydroxylase"/>
</dbReference>
<dbReference type="GO" id="GO:0016491">
    <property type="term" value="F:oxidoreductase activity"/>
    <property type="evidence" value="ECO:0007669"/>
    <property type="project" value="InterPro"/>
</dbReference>
<comment type="caution">
    <text evidence="4">The sequence shown here is derived from an EMBL/GenBank/DDBJ whole genome shotgun (WGS) entry which is preliminary data.</text>
</comment>
<dbReference type="PIRSF" id="PIRSF036389">
    <property type="entry name" value="IOR_B"/>
    <property type="match status" value="1"/>
</dbReference>
<dbReference type="InterPro" id="IPR037165">
    <property type="entry name" value="AldOxase/xan_DH_Mopterin-bd_sf"/>
</dbReference>
<evidence type="ECO:0000313" key="5">
    <source>
        <dbReference type="Proteomes" id="UP000274661"/>
    </source>
</evidence>
<dbReference type="RefSeq" id="WP_126718928.1">
    <property type="nucleotide sequence ID" value="NZ_RWJF01000001.1"/>
</dbReference>
<feature type="region of interest" description="Disordered" evidence="1">
    <location>
        <begin position="28"/>
        <end position="51"/>
    </location>
</feature>
<feature type="compositionally biased region" description="Gly residues" evidence="1">
    <location>
        <begin position="31"/>
        <end position="42"/>
    </location>
</feature>
<evidence type="ECO:0000313" key="4">
    <source>
        <dbReference type="EMBL" id="RST31095.1"/>
    </source>
</evidence>
<reference evidence="4 5" key="1">
    <citation type="submission" date="2018-12" db="EMBL/GenBank/DDBJ databases">
        <title>Sphingomonas sp. HMF7854 Genome sequencing and assembly.</title>
        <authorList>
            <person name="Cha I."/>
            <person name="Kang H."/>
            <person name="Kim H."/>
            <person name="Kang J."/>
            <person name="Joh K."/>
        </authorList>
    </citation>
    <scope>NUCLEOTIDE SEQUENCE [LARGE SCALE GENOMIC DNA]</scope>
    <source>
        <strain evidence="4 5">HMF7854</strain>
    </source>
</reference>
<evidence type="ECO:0000256" key="1">
    <source>
        <dbReference type="SAM" id="MobiDB-lite"/>
    </source>
</evidence>
<dbReference type="Gene3D" id="3.30.365.10">
    <property type="entry name" value="Aldehyde oxidase/xanthine dehydrogenase, molybdopterin binding domain"/>
    <property type="match status" value="4"/>
</dbReference>
<dbReference type="PANTHER" id="PTHR47495:SF1">
    <property type="entry name" value="BLL3820 PROTEIN"/>
    <property type="match status" value="1"/>
</dbReference>
<protein>
    <submittedName>
        <fullName evidence="4">Xanthine dehydrogenase family protein molybdopterin-binding subunit</fullName>
    </submittedName>
</protein>
<dbReference type="Pfam" id="PF02738">
    <property type="entry name" value="MoCoBD_1"/>
    <property type="match status" value="1"/>
</dbReference>
<keyword evidence="5" id="KW-1185">Reference proteome</keyword>
<dbReference type="Proteomes" id="UP000274661">
    <property type="component" value="Unassembled WGS sequence"/>
</dbReference>
<dbReference type="Pfam" id="PF20256">
    <property type="entry name" value="MoCoBD_2"/>
    <property type="match status" value="2"/>
</dbReference>
<feature type="chain" id="PRO_5018706774" evidence="2">
    <location>
        <begin position="28"/>
        <end position="741"/>
    </location>
</feature>
<dbReference type="EMBL" id="RWJF01000001">
    <property type="protein sequence ID" value="RST31095.1"/>
    <property type="molecule type" value="Genomic_DNA"/>
</dbReference>
<dbReference type="InterPro" id="IPR006311">
    <property type="entry name" value="TAT_signal"/>
</dbReference>
<dbReference type="InterPro" id="IPR008274">
    <property type="entry name" value="AldOxase/xan_DH_MoCoBD1"/>
</dbReference>
<dbReference type="AlphaFoldDB" id="A0A3R9YMT6"/>
<sequence>MTAATRREVLAGAGITVLFSLAGPALAQQAGSGGGEQQGGGEPQKVRPDLPGDLAKFPALDSWIRIDGEGRATVFTGKAELGQGMKTALTQLAADELDIPLEQVTLVTADTARTPNEGVTAGSHTLQDSGTAIANAAANVRYLLAEQAAQRWNLPITAVRTRRGTVLDGGSRSVSYAELARSVSLHVPARPGVPRKRMEGRHFIGRDVPRVDIPGKLTGAPAYVHDLSFPDMLHARVVRGPHSGTRLFPNVDALRRLPGVEQVVTRGRFVAMLGPREWPLVRALRLAGQIRSAPTGRVPSGSLSQILTGLRDQPSTILDRHADPALVPTRSLAADYSRPWLMHGSIGPSCALALFRDGQLTVWTHTQGVEPLRGALAELTSLPKERIRCIHAEGAGCYGHNGADDVAADAALAAIGVPGRPVRLQWSREQEHGWEPMGPAQLVRMRGGVDATGRIAAWEHQVWSNTHSTRPAKAGDLLAGQEVDQGFQPTPVKPIPQPEGGGDRNSVPLYAFPNARVVSHFLPDMPMRVSALRSLGAHMNVFAIESFIDELAHGTGHDPVAYRLAHLTDARGRAVIEKAAQRFGWSANRRAPNRGAGFAFARYKNLGAYCAIAMDVEVERETGRLTVHRAVAAVDSGEAVNPDGIRNQIEGGIVQSLSWSSVEQAPYTAAGRTAFDWSSYPILRFDGVPRAVTVEVIDRPGQPFLGTGEAAQGPTAAALANAVFAACGQRLRSMPLRPAKN</sequence>
<dbReference type="Gene3D" id="3.90.1170.50">
    <property type="entry name" value="Aldehyde oxidase/xanthine dehydrogenase, a/b hammerhead"/>
    <property type="match status" value="1"/>
</dbReference>
<proteinExistence type="predicted"/>
<feature type="signal peptide" evidence="2">
    <location>
        <begin position="1"/>
        <end position="27"/>
    </location>
</feature>
<dbReference type="PANTHER" id="PTHR47495">
    <property type="entry name" value="ALDEHYDE DEHYDROGENASE"/>
    <property type="match status" value="1"/>
</dbReference>
<dbReference type="InterPro" id="IPR000674">
    <property type="entry name" value="Ald_Oxase/Xan_DH_a/b"/>
</dbReference>
<name>A0A3R9YMT6_9SPHN</name>
<dbReference type="PROSITE" id="PS51318">
    <property type="entry name" value="TAT"/>
    <property type="match status" value="1"/>
</dbReference>
<keyword evidence="2" id="KW-0732">Signal</keyword>
<organism evidence="4 5">
    <name type="scientific">Sphingomonas ginkgonis</name>
    <dbReference type="NCBI Taxonomy" id="2315330"/>
    <lineage>
        <taxon>Bacteria</taxon>
        <taxon>Pseudomonadati</taxon>
        <taxon>Pseudomonadota</taxon>
        <taxon>Alphaproteobacteria</taxon>
        <taxon>Sphingomonadales</taxon>
        <taxon>Sphingomonadaceae</taxon>
        <taxon>Sphingomonas</taxon>
    </lineage>
</organism>
<dbReference type="SMART" id="SM01008">
    <property type="entry name" value="Ald_Xan_dh_C"/>
    <property type="match status" value="1"/>
</dbReference>
<dbReference type="InterPro" id="IPR046867">
    <property type="entry name" value="AldOxase/xan_DH_MoCoBD2"/>
</dbReference>
<gene>
    <name evidence="4" type="ORF">HMF7854_09790</name>
</gene>
<dbReference type="SUPFAM" id="SSF56003">
    <property type="entry name" value="Molybdenum cofactor-binding domain"/>
    <property type="match status" value="2"/>
</dbReference>